<organism evidence="11 12">
    <name type="scientific">Salinithrix halophila</name>
    <dbReference type="NCBI Taxonomy" id="1485204"/>
    <lineage>
        <taxon>Bacteria</taxon>
        <taxon>Bacillati</taxon>
        <taxon>Bacillota</taxon>
        <taxon>Bacilli</taxon>
        <taxon>Bacillales</taxon>
        <taxon>Thermoactinomycetaceae</taxon>
        <taxon>Salinithrix</taxon>
    </lineage>
</organism>
<dbReference type="InterPro" id="IPR037528">
    <property type="entry name" value="ArgB"/>
</dbReference>
<keyword evidence="12" id="KW-1185">Reference proteome</keyword>
<dbReference type="SUPFAM" id="SSF53633">
    <property type="entry name" value="Carbamate kinase-like"/>
    <property type="match status" value="1"/>
</dbReference>
<evidence type="ECO:0000256" key="1">
    <source>
        <dbReference type="ARBA" id="ARBA00004828"/>
    </source>
</evidence>
<gene>
    <name evidence="9 11" type="primary">argB</name>
    <name evidence="11" type="ORF">ACFOUO_11545</name>
</gene>
<protein>
    <recommendedName>
        <fullName evidence="9">Acetylglutamate kinase</fullName>
        <ecNumber evidence="9">2.7.2.8</ecNumber>
    </recommendedName>
    <alternativeName>
        <fullName evidence="9">N-acetyl-L-glutamate 5-phosphotransferase</fullName>
    </alternativeName>
    <alternativeName>
        <fullName evidence="9">NAG kinase</fullName>
        <shortName evidence="9">NAGK</shortName>
    </alternativeName>
</protein>
<keyword evidence="9" id="KW-0963">Cytoplasm</keyword>
<keyword evidence="2 9" id="KW-0055">Arginine biosynthesis</keyword>
<dbReference type="HAMAP" id="MF_00082">
    <property type="entry name" value="ArgB"/>
    <property type="match status" value="1"/>
</dbReference>
<dbReference type="Proteomes" id="UP001595843">
    <property type="component" value="Unassembled WGS sequence"/>
</dbReference>
<evidence type="ECO:0000313" key="12">
    <source>
        <dbReference type="Proteomes" id="UP001595843"/>
    </source>
</evidence>
<dbReference type="GO" id="GO:0003991">
    <property type="term" value="F:acetylglutamate kinase activity"/>
    <property type="evidence" value="ECO:0007669"/>
    <property type="project" value="UniProtKB-EC"/>
</dbReference>
<dbReference type="PANTHER" id="PTHR23342">
    <property type="entry name" value="N-ACETYLGLUTAMATE SYNTHASE"/>
    <property type="match status" value="1"/>
</dbReference>
<evidence type="ECO:0000256" key="2">
    <source>
        <dbReference type="ARBA" id="ARBA00022571"/>
    </source>
</evidence>
<evidence type="ECO:0000256" key="4">
    <source>
        <dbReference type="ARBA" id="ARBA00022679"/>
    </source>
</evidence>
<dbReference type="InterPro" id="IPR004662">
    <property type="entry name" value="AcgluKinase_fam"/>
</dbReference>
<dbReference type="Gene3D" id="3.40.1160.10">
    <property type="entry name" value="Acetylglutamate kinase-like"/>
    <property type="match status" value="1"/>
</dbReference>
<keyword evidence="6 9" id="KW-0418">Kinase</keyword>
<dbReference type="InterPro" id="IPR036393">
    <property type="entry name" value="AceGlu_kinase-like_sf"/>
</dbReference>
<feature type="binding site" evidence="9">
    <location>
        <position position="62"/>
    </location>
    <ligand>
        <name>substrate</name>
    </ligand>
</feature>
<evidence type="ECO:0000259" key="10">
    <source>
        <dbReference type="Pfam" id="PF00696"/>
    </source>
</evidence>
<feature type="binding site" evidence="9">
    <location>
        <position position="154"/>
    </location>
    <ligand>
        <name>substrate</name>
    </ligand>
</feature>
<dbReference type="RefSeq" id="WP_380705252.1">
    <property type="nucleotide sequence ID" value="NZ_JBHSAP010000015.1"/>
</dbReference>
<feature type="site" description="Transition state stabilizer" evidence="9">
    <location>
        <position position="214"/>
    </location>
</feature>
<comment type="similarity">
    <text evidence="9">Belongs to the acetylglutamate kinase family. ArgB subfamily.</text>
</comment>
<dbReference type="PANTHER" id="PTHR23342:SF0">
    <property type="entry name" value="N-ACETYLGLUTAMATE SYNTHASE, MITOCHONDRIAL"/>
    <property type="match status" value="1"/>
</dbReference>
<evidence type="ECO:0000256" key="8">
    <source>
        <dbReference type="ARBA" id="ARBA00048141"/>
    </source>
</evidence>
<dbReference type="EC" id="2.7.2.8" evidence="9"/>
<keyword evidence="4 9" id="KW-0808">Transferase</keyword>
<evidence type="ECO:0000313" key="11">
    <source>
        <dbReference type="EMBL" id="MFC4077434.1"/>
    </source>
</evidence>
<reference evidence="12" key="1">
    <citation type="journal article" date="2019" name="Int. J. Syst. Evol. Microbiol.">
        <title>The Global Catalogue of Microorganisms (GCM) 10K type strain sequencing project: providing services to taxonomists for standard genome sequencing and annotation.</title>
        <authorList>
            <consortium name="The Broad Institute Genomics Platform"/>
            <consortium name="The Broad Institute Genome Sequencing Center for Infectious Disease"/>
            <person name="Wu L."/>
            <person name="Ma J."/>
        </authorList>
    </citation>
    <scope>NUCLEOTIDE SEQUENCE [LARGE SCALE GENOMIC DNA]</scope>
    <source>
        <strain evidence="12">IBRC-M 10813</strain>
    </source>
</reference>
<feature type="domain" description="Aspartate/glutamate/uridylate kinase" evidence="10">
    <location>
        <begin position="2"/>
        <end position="231"/>
    </location>
</feature>
<dbReference type="NCBIfam" id="TIGR00761">
    <property type="entry name" value="argB"/>
    <property type="match status" value="1"/>
</dbReference>
<evidence type="ECO:0000256" key="7">
    <source>
        <dbReference type="ARBA" id="ARBA00022840"/>
    </source>
</evidence>
<comment type="pathway">
    <text evidence="1 9">Amino-acid biosynthesis; L-arginine biosynthesis; N(2)-acetyl-L-ornithine from L-glutamate: step 2/4.</text>
</comment>
<evidence type="ECO:0000256" key="6">
    <source>
        <dbReference type="ARBA" id="ARBA00022777"/>
    </source>
</evidence>
<dbReference type="Pfam" id="PF00696">
    <property type="entry name" value="AA_kinase"/>
    <property type="match status" value="1"/>
</dbReference>
<name>A0ABV8JFS2_9BACL</name>
<evidence type="ECO:0000256" key="9">
    <source>
        <dbReference type="HAMAP-Rule" id="MF_00082"/>
    </source>
</evidence>
<evidence type="ECO:0000256" key="5">
    <source>
        <dbReference type="ARBA" id="ARBA00022741"/>
    </source>
</evidence>
<sequence>MKKVVIKIGGSVQERLSSSFFRDCANLVSRGWRSVIVHGGGPAINRWQGRMGFSPSFVNGLRVTDDTGLEVVEMVLAGTVNKSLVSRLEQAGASAVGLSGVDGGLIRVSQKDPALGWVGEVETVRPAVLRTLLEGGWLPVIASLGTDGAGCRYNVNADTAAGAIAGAIGAEYLVLVTDVPGIRTGDERVLKSITPGQIEKMVAKGEIHGGMIPKVEAAVAGLSQVKEVVILDGCSPGCLSMENGFLSGGTRIVTEEGMCDGAFSDVSAQ</sequence>
<keyword evidence="7 9" id="KW-0067">ATP-binding</keyword>
<evidence type="ECO:0000256" key="3">
    <source>
        <dbReference type="ARBA" id="ARBA00022605"/>
    </source>
</evidence>
<dbReference type="PRINTS" id="PR00474">
    <property type="entry name" value="GLU5KINASE"/>
</dbReference>
<accession>A0ABV8JFS2</accession>
<feature type="site" description="Transition state stabilizer" evidence="9">
    <location>
        <position position="7"/>
    </location>
</feature>
<keyword evidence="3 9" id="KW-0028">Amino-acid biosynthesis</keyword>
<dbReference type="InterPro" id="IPR001048">
    <property type="entry name" value="Asp/Glu/Uridylate_kinase"/>
</dbReference>
<dbReference type="CDD" id="cd04238">
    <property type="entry name" value="AAK_NAGK-like"/>
    <property type="match status" value="1"/>
</dbReference>
<comment type="function">
    <text evidence="9">Catalyzes the ATP-dependent phosphorylation of N-acetyl-L-glutamate.</text>
</comment>
<dbReference type="PIRSF" id="PIRSF000728">
    <property type="entry name" value="NAGK"/>
    <property type="match status" value="1"/>
</dbReference>
<comment type="caution">
    <text evidence="11">The sequence shown here is derived from an EMBL/GenBank/DDBJ whole genome shotgun (WGS) entry which is preliminary data.</text>
</comment>
<keyword evidence="5 9" id="KW-0547">Nucleotide-binding</keyword>
<comment type="subcellular location">
    <subcellularLocation>
        <location evidence="9">Cytoplasm</location>
    </subcellularLocation>
</comment>
<dbReference type="EMBL" id="JBHSAP010000015">
    <property type="protein sequence ID" value="MFC4077434.1"/>
    <property type="molecule type" value="Genomic_DNA"/>
</dbReference>
<dbReference type="InterPro" id="IPR001057">
    <property type="entry name" value="Glu/AcGlu_kinase"/>
</dbReference>
<comment type="catalytic activity">
    <reaction evidence="8 9">
        <text>N-acetyl-L-glutamate + ATP = N-acetyl-L-glutamyl 5-phosphate + ADP</text>
        <dbReference type="Rhea" id="RHEA:14629"/>
        <dbReference type="ChEBI" id="CHEBI:30616"/>
        <dbReference type="ChEBI" id="CHEBI:44337"/>
        <dbReference type="ChEBI" id="CHEBI:57936"/>
        <dbReference type="ChEBI" id="CHEBI:456216"/>
        <dbReference type="EC" id="2.7.2.8"/>
    </reaction>
</comment>
<proteinExistence type="inferred from homology"/>
<feature type="binding site" evidence="9">
    <location>
        <begin position="40"/>
        <end position="41"/>
    </location>
    <ligand>
        <name>substrate</name>
    </ligand>
</feature>